<evidence type="ECO:0000313" key="2">
    <source>
        <dbReference type="EMBL" id="KAJ6642645.1"/>
    </source>
</evidence>
<sequence>MERRNGRRTENSSEKLLVAKKCYSISTLQRENEKLKHDLNVLQAAFDEKERLLNESLRKVQLLDDRNNKLELAAAVSINKKKVEVKNASTLTQFKTKNVSTSTSAVDEASKKQGEDEQFFFFEKTVQELPYDNDEDLIKFEENFNEILCSNMQENFRKIGGANTSKLVNNILRSIATKNALKKFVWDATASNSFQKLKKILSCIHSVKCKIQIIVKTSKMSYTSFFKFGVQMKRNSYFDYKFYGS</sequence>
<comment type="caution">
    <text evidence="2">The sequence shown here is derived from an EMBL/GenBank/DDBJ whole genome shotgun (WGS) entry which is preliminary data.</text>
</comment>
<dbReference type="Proteomes" id="UP001151699">
    <property type="component" value="Chromosome B"/>
</dbReference>
<evidence type="ECO:0008006" key="4">
    <source>
        <dbReference type="Google" id="ProtNLM"/>
    </source>
</evidence>
<dbReference type="AlphaFoldDB" id="A0A9Q0S443"/>
<protein>
    <recommendedName>
        <fullName evidence="4">DUF4806 domain-containing protein</fullName>
    </recommendedName>
</protein>
<gene>
    <name evidence="2" type="ORF">Bhyg_07598</name>
</gene>
<accession>A0A9Q0S443</accession>
<keyword evidence="3" id="KW-1185">Reference proteome</keyword>
<proteinExistence type="predicted"/>
<reference evidence="2" key="1">
    <citation type="submission" date="2022-07" db="EMBL/GenBank/DDBJ databases">
        <authorList>
            <person name="Trinca V."/>
            <person name="Uliana J.V.C."/>
            <person name="Torres T.T."/>
            <person name="Ward R.J."/>
            <person name="Monesi N."/>
        </authorList>
    </citation>
    <scope>NUCLEOTIDE SEQUENCE</scope>
    <source>
        <strain evidence="2">HSMRA1968</strain>
        <tissue evidence="2">Whole embryos</tissue>
    </source>
</reference>
<dbReference type="EMBL" id="WJQU01000002">
    <property type="protein sequence ID" value="KAJ6642645.1"/>
    <property type="molecule type" value="Genomic_DNA"/>
</dbReference>
<name>A0A9Q0S443_9DIPT</name>
<evidence type="ECO:0000313" key="3">
    <source>
        <dbReference type="Proteomes" id="UP001151699"/>
    </source>
</evidence>
<feature type="coiled-coil region" evidence="1">
    <location>
        <begin position="25"/>
        <end position="73"/>
    </location>
</feature>
<evidence type="ECO:0000256" key="1">
    <source>
        <dbReference type="SAM" id="Coils"/>
    </source>
</evidence>
<organism evidence="2 3">
    <name type="scientific">Pseudolycoriella hygida</name>
    <dbReference type="NCBI Taxonomy" id="35572"/>
    <lineage>
        <taxon>Eukaryota</taxon>
        <taxon>Metazoa</taxon>
        <taxon>Ecdysozoa</taxon>
        <taxon>Arthropoda</taxon>
        <taxon>Hexapoda</taxon>
        <taxon>Insecta</taxon>
        <taxon>Pterygota</taxon>
        <taxon>Neoptera</taxon>
        <taxon>Endopterygota</taxon>
        <taxon>Diptera</taxon>
        <taxon>Nematocera</taxon>
        <taxon>Sciaroidea</taxon>
        <taxon>Sciaridae</taxon>
        <taxon>Pseudolycoriella</taxon>
    </lineage>
</organism>
<keyword evidence="1" id="KW-0175">Coiled coil</keyword>